<proteinExistence type="predicted"/>
<reference evidence="2 3" key="1">
    <citation type="submission" date="2020-04" db="EMBL/GenBank/DDBJ databases">
        <title>Plant Genome Project.</title>
        <authorList>
            <person name="Zhang R.-G."/>
        </authorList>
    </citation>
    <scope>NUCLEOTIDE SEQUENCE [LARGE SCALE GENOMIC DNA]</scope>
    <source>
        <strain evidence="2">YNK0</strain>
        <tissue evidence="2">Leaf</tissue>
    </source>
</reference>
<dbReference type="AlphaFoldDB" id="A0A834YQD7"/>
<accession>A0A834YQD7</accession>
<name>A0A834YQD7_TETSI</name>
<evidence type="ECO:0000313" key="2">
    <source>
        <dbReference type="EMBL" id="KAF8392562.1"/>
    </source>
</evidence>
<feature type="compositionally biased region" description="Low complexity" evidence="1">
    <location>
        <begin position="22"/>
        <end position="33"/>
    </location>
</feature>
<feature type="compositionally biased region" description="Basic and acidic residues" evidence="1">
    <location>
        <begin position="1"/>
        <end position="11"/>
    </location>
</feature>
<sequence>MSIYKTLDKPQESGSPQMGFTPIQSIISPSQSSERTCRKKAEPGSSGYLGSIVPDSYLRPPSNSTNISIKNSNLSSSDDQNFCSTHPSCPEIQSQCNNNGTLADALSVSVKASNASEDFSYFDELNHGFWADEQSWELGAAMNRNPLMVEDGCMGALYPFMDNPS</sequence>
<protein>
    <submittedName>
        <fullName evidence="2">Uncharacterized protein</fullName>
    </submittedName>
</protein>
<evidence type="ECO:0000256" key="1">
    <source>
        <dbReference type="SAM" id="MobiDB-lite"/>
    </source>
</evidence>
<comment type="caution">
    <text evidence="2">The sequence shown here is derived from an EMBL/GenBank/DDBJ whole genome shotgun (WGS) entry which is preliminary data.</text>
</comment>
<dbReference type="EMBL" id="JABCRI010000016">
    <property type="protein sequence ID" value="KAF8392562.1"/>
    <property type="molecule type" value="Genomic_DNA"/>
</dbReference>
<gene>
    <name evidence="2" type="ORF">HHK36_022907</name>
</gene>
<evidence type="ECO:0000313" key="3">
    <source>
        <dbReference type="Proteomes" id="UP000655225"/>
    </source>
</evidence>
<keyword evidence="3" id="KW-1185">Reference proteome</keyword>
<organism evidence="2 3">
    <name type="scientific">Tetracentron sinense</name>
    <name type="common">Spur-leaf</name>
    <dbReference type="NCBI Taxonomy" id="13715"/>
    <lineage>
        <taxon>Eukaryota</taxon>
        <taxon>Viridiplantae</taxon>
        <taxon>Streptophyta</taxon>
        <taxon>Embryophyta</taxon>
        <taxon>Tracheophyta</taxon>
        <taxon>Spermatophyta</taxon>
        <taxon>Magnoliopsida</taxon>
        <taxon>Trochodendrales</taxon>
        <taxon>Trochodendraceae</taxon>
        <taxon>Tetracentron</taxon>
    </lineage>
</organism>
<dbReference type="OrthoDB" id="1937505at2759"/>
<dbReference type="Proteomes" id="UP000655225">
    <property type="component" value="Unassembled WGS sequence"/>
</dbReference>
<feature type="region of interest" description="Disordered" evidence="1">
    <location>
        <begin position="1"/>
        <end position="53"/>
    </location>
</feature>